<keyword evidence="2" id="KW-0472">Membrane</keyword>
<keyword evidence="2" id="KW-1133">Transmembrane helix</keyword>
<dbReference type="EMBL" id="QGGR01000018">
    <property type="protein sequence ID" value="PWK40863.1"/>
    <property type="molecule type" value="Genomic_DNA"/>
</dbReference>
<evidence type="ECO:0000256" key="2">
    <source>
        <dbReference type="SAM" id="Phobius"/>
    </source>
</evidence>
<proteinExistence type="predicted"/>
<sequence length="116" mass="12340">MEFFAVNNFGDTRSGGLAGPMGLFLIVLMCVATVLLIRNMNKRIRRLPDSFPLASERDRVSEVARTGEMSERSGAAVAGGVETDRSVASDQAKEPEVAAVRDEPGGPGSRDGAERS</sequence>
<name>A0A316F899_9ACTN</name>
<protein>
    <submittedName>
        <fullName evidence="3">Uncharacterized protein</fullName>
    </submittedName>
</protein>
<gene>
    <name evidence="3" type="ORF">BC793_11893</name>
</gene>
<reference evidence="3 4" key="1">
    <citation type="submission" date="2018-05" db="EMBL/GenBank/DDBJ databases">
        <title>Genomic Encyclopedia of Archaeal and Bacterial Type Strains, Phase II (KMG-II): from individual species to whole genera.</title>
        <authorList>
            <person name="Goeker M."/>
        </authorList>
    </citation>
    <scope>NUCLEOTIDE SEQUENCE [LARGE SCALE GENOMIC DNA]</scope>
    <source>
        <strain evidence="3 4">DSM 45184</strain>
    </source>
</reference>
<evidence type="ECO:0000313" key="3">
    <source>
        <dbReference type="EMBL" id="PWK40863.1"/>
    </source>
</evidence>
<evidence type="ECO:0000313" key="4">
    <source>
        <dbReference type="Proteomes" id="UP000245697"/>
    </source>
</evidence>
<keyword evidence="2" id="KW-0812">Transmembrane</keyword>
<dbReference type="OrthoDB" id="4775389at2"/>
<dbReference type="RefSeq" id="WP_109599588.1">
    <property type="nucleotide sequence ID" value="NZ_BONA01000082.1"/>
</dbReference>
<evidence type="ECO:0000256" key="1">
    <source>
        <dbReference type="SAM" id="MobiDB-lite"/>
    </source>
</evidence>
<organism evidence="3 4">
    <name type="scientific">Actinoplanes xinjiangensis</name>
    <dbReference type="NCBI Taxonomy" id="512350"/>
    <lineage>
        <taxon>Bacteria</taxon>
        <taxon>Bacillati</taxon>
        <taxon>Actinomycetota</taxon>
        <taxon>Actinomycetes</taxon>
        <taxon>Micromonosporales</taxon>
        <taxon>Micromonosporaceae</taxon>
        <taxon>Actinoplanes</taxon>
    </lineage>
</organism>
<dbReference type="Proteomes" id="UP000245697">
    <property type="component" value="Unassembled WGS sequence"/>
</dbReference>
<keyword evidence="4" id="KW-1185">Reference proteome</keyword>
<feature type="compositionally biased region" description="Basic and acidic residues" evidence="1">
    <location>
        <begin position="82"/>
        <end position="104"/>
    </location>
</feature>
<accession>A0A316F899</accession>
<comment type="caution">
    <text evidence="3">The sequence shown here is derived from an EMBL/GenBank/DDBJ whole genome shotgun (WGS) entry which is preliminary data.</text>
</comment>
<dbReference type="AlphaFoldDB" id="A0A316F899"/>
<feature type="region of interest" description="Disordered" evidence="1">
    <location>
        <begin position="57"/>
        <end position="116"/>
    </location>
</feature>
<feature type="transmembrane region" description="Helical" evidence="2">
    <location>
        <begin position="17"/>
        <end position="37"/>
    </location>
</feature>